<keyword evidence="2" id="KW-1185">Reference proteome</keyword>
<dbReference type="AlphaFoldDB" id="D1Q088"/>
<proteinExistence type="predicted"/>
<dbReference type="HOGENOM" id="CLU_2864051_0_0_10"/>
<dbReference type="Proteomes" id="UP000003160">
    <property type="component" value="Unassembled WGS sequence"/>
</dbReference>
<evidence type="ECO:0000313" key="1">
    <source>
        <dbReference type="EMBL" id="EFA42987.1"/>
    </source>
</evidence>
<gene>
    <name evidence="1" type="ORF">HMPREF0645_2623</name>
</gene>
<sequence>MNTPSKTTALTLRLYEEVETSTILRVDNLSTFADELAKHFTYLAFMQFSIHAVIPPFSAVATNA</sequence>
<reference evidence="1 2" key="1">
    <citation type="submission" date="2009-10" db="EMBL/GenBank/DDBJ databases">
        <authorList>
            <person name="Qin X."/>
            <person name="Bachman B."/>
            <person name="Battles P."/>
            <person name="Bell A."/>
            <person name="Bess C."/>
            <person name="Bickham C."/>
            <person name="Chaboub L."/>
            <person name="Chen D."/>
            <person name="Coyle M."/>
            <person name="Deiros D.R."/>
            <person name="Dinh H."/>
            <person name="Forbes L."/>
            <person name="Fowler G."/>
            <person name="Francisco L."/>
            <person name="Fu Q."/>
            <person name="Gubbala S."/>
            <person name="Hale W."/>
            <person name="Han Y."/>
            <person name="Hemphill L."/>
            <person name="Highlander S.K."/>
            <person name="Hirani K."/>
            <person name="Hogues M."/>
            <person name="Jackson L."/>
            <person name="Jakkamsetti A."/>
            <person name="Javaid M."/>
            <person name="Jiang H."/>
            <person name="Korchina V."/>
            <person name="Kovar C."/>
            <person name="Lara F."/>
            <person name="Lee S."/>
            <person name="Mata R."/>
            <person name="Mathew T."/>
            <person name="Moen C."/>
            <person name="Morales K."/>
            <person name="Munidasa M."/>
            <person name="Nazareth L."/>
            <person name="Ngo R."/>
            <person name="Nguyen L."/>
            <person name="Okwuonu G."/>
            <person name="Ongeri F."/>
            <person name="Patil S."/>
            <person name="Petrosino J."/>
            <person name="Pham C."/>
            <person name="Pham P."/>
            <person name="Pu L.-L."/>
            <person name="Puazo M."/>
            <person name="Raj R."/>
            <person name="Reid J."/>
            <person name="Rouhana J."/>
            <person name="Saada N."/>
            <person name="Shang Y."/>
            <person name="Simmons D."/>
            <person name="Thornton R."/>
            <person name="Warren J."/>
            <person name="Weissenberger G."/>
            <person name="Zhang J."/>
            <person name="Zhang L."/>
            <person name="Zhou C."/>
            <person name="Zhu D."/>
            <person name="Muzny D."/>
            <person name="Worley K."/>
            <person name="Gibbs R."/>
        </authorList>
    </citation>
    <scope>NUCLEOTIDE SEQUENCE [LARGE SCALE GENOMIC DNA]</scope>
    <source>
        <strain evidence="1 2">DSM 17361</strain>
    </source>
</reference>
<protein>
    <submittedName>
        <fullName evidence="1">Uncharacterized protein</fullName>
    </submittedName>
</protein>
<organism evidence="1 2">
    <name type="scientific">Hallella bergensis DSM 17361</name>
    <dbReference type="NCBI Taxonomy" id="585502"/>
    <lineage>
        <taxon>Bacteria</taxon>
        <taxon>Pseudomonadati</taxon>
        <taxon>Bacteroidota</taxon>
        <taxon>Bacteroidia</taxon>
        <taxon>Bacteroidales</taxon>
        <taxon>Prevotellaceae</taxon>
        <taxon>Hallella</taxon>
    </lineage>
</organism>
<accession>D1Q088</accession>
<evidence type="ECO:0000313" key="2">
    <source>
        <dbReference type="Proteomes" id="UP000003160"/>
    </source>
</evidence>
<comment type="caution">
    <text evidence="1">The sequence shown here is derived from an EMBL/GenBank/DDBJ whole genome shotgun (WGS) entry which is preliminary data.</text>
</comment>
<dbReference type="EMBL" id="ACKS01000107">
    <property type="protein sequence ID" value="EFA42987.1"/>
    <property type="molecule type" value="Genomic_DNA"/>
</dbReference>
<name>D1Q088_9BACT</name>